<reference evidence="4" key="1">
    <citation type="journal article" date="2019" name="Int. J. Syst. Evol. Microbiol.">
        <title>The Global Catalogue of Microorganisms (GCM) 10K type strain sequencing project: providing services to taxonomists for standard genome sequencing and annotation.</title>
        <authorList>
            <consortium name="The Broad Institute Genomics Platform"/>
            <consortium name="The Broad Institute Genome Sequencing Center for Infectious Disease"/>
            <person name="Wu L."/>
            <person name="Ma J."/>
        </authorList>
    </citation>
    <scope>NUCLEOTIDE SEQUENCE [LARGE SCALE GENOMIC DNA]</scope>
    <source>
        <strain evidence="4">KCTC 19812</strain>
    </source>
</reference>
<accession>A0ABW5B1Z2</accession>
<keyword evidence="1" id="KW-0732">Signal</keyword>
<evidence type="ECO:0000313" key="4">
    <source>
        <dbReference type="Proteomes" id="UP001597414"/>
    </source>
</evidence>
<evidence type="ECO:0000313" key="3">
    <source>
        <dbReference type="EMBL" id="MFD2200033.1"/>
    </source>
</evidence>
<dbReference type="EMBL" id="JBHUIV010000002">
    <property type="protein sequence ID" value="MFD2200033.1"/>
    <property type="molecule type" value="Genomic_DNA"/>
</dbReference>
<gene>
    <name evidence="3" type="ORF">ACFSKV_00540</name>
</gene>
<dbReference type="InterPro" id="IPR013830">
    <property type="entry name" value="SGNH_hydro"/>
</dbReference>
<dbReference type="SUPFAM" id="SSF52266">
    <property type="entry name" value="SGNH hydrolase"/>
    <property type="match status" value="1"/>
</dbReference>
<organism evidence="3 4">
    <name type="scientific">Shivajiella indica</name>
    <dbReference type="NCBI Taxonomy" id="872115"/>
    <lineage>
        <taxon>Bacteria</taxon>
        <taxon>Pseudomonadati</taxon>
        <taxon>Bacteroidota</taxon>
        <taxon>Cytophagia</taxon>
        <taxon>Cytophagales</taxon>
        <taxon>Cyclobacteriaceae</taxon>
        <taxon>Shivajiella</taxon>
    </lineage>
</organism>
<keyword evidence="4" id="KW-1185">Reference proteome</keyword>
<dbReference type="Gene3D" id="3.40.50.1110">
    <property type="entry name" value="SGNH hydrolase"/>
    <property type="match status" value="1"/>
</dbReference>
<feature type="domain" description="SGNH hydrolase-type esterase" evidence="2">
    <location>
        <begin position="28"/>
        <end position="198"/>
    </location>
</feature>
<feature type="chain" id="PRO_5046480020" evidence="1">
    <location>
        <begin position="21"/>
        <end position="211"/>
    </location>
</feature>
<feature type="signal peptide" evidence="1">
    <location>
        <begin position="1"/>
        <end position="20"/>
    </location>
</feature>
<comment type="caution">
    <text evidence="3">The sequence shown here is derived from an EMBL/GenBank/DDBJ whole genome shotgun (WGS) entry which is preliminary data.</text>
</comment>
<dbReference type="RefSeq" id="WP_380799564.1">
    <property type="nucleotide sequence ID" value="NZ_JBHUIV010000002.1"/>
</dbReference>
<name>A0ABW5B1Z2_9BACT</name>
<dbReference type="Proteomes" id="UP001597414">
    <property type="component" value="Unassembled WGS sequence"/>
</dbReference>
<protein>
    <submittedName>
        <fullName evidence="3">GDSL-type esterase/lipase family protein</fullName>
    </submittedName>
</protein>
<proteinExistence type="predicted"/>
<dbReference type="Pfam" id="PF13472">
    <property type="entry name" value="Lipase_GDSL_2"/>
    <property type="match status" value="1"/>
</dbReference>
<dbReference type="InterPro" id="IPR036514">
    <property type="entry name" value="SGNH_hydro_sf"/>
</dbReference>
<sequence length="211" mass="23784">MKKLTLLACLFLAISSISFGQNPIKVACVGNSITQGPGRDNPDSYPLQMQQNLGTGYDVKNFGVSGRTLLKKGDYPYWNEPQFEEVKEYSPDILVIKLGTNDSKPQNWKFKNEFTSDYIQMIKEFKKSMPKKGKVYICIPVPVFQDNWGINENILVNEMRPMLMKIAKKTKSQMIDLYSPLTEKSDLLPDGVHPNKEGLGIMAAEVAKAIQ</sequence>
<evidence type="ECO:0000259" key="2">
    <source>
        <dbReference type="Pfam" id="PF13472"/>
    </source>
</evidence>
<dbReference type="InterPro" id="IPR045136">
    <property type="entry name" value="Iah1-like"/>
</dbReference>
<dbReference type="PANTHER" id="PTHR14209:SF19">
    <property type="entry name" value="ISOAMYL ACETATE-HYDROLYZING ESTERASE 1 HOMOLOG"/>
    <property type="match status" value="1"/>
</dbReference>
<dbReference type="PANTHER" id="PTHR14209">
    <property type="entry name" value="ISOAMYL ACETATE-HYDROLYZING ESTERASE 1"/>
    <property type="match status" value="1"/>
</dbReference>
<evidence type="ECO:0000256" key="1">
    <source>
        <dbReference type="SAM" id="SignalP"/>
    </source>
</evidence>